<dbReference type="OrthoDB" id="5985073at2759"/>
<proteinExistence type="inferred from homology"/>
<dbReference type="AlphaFoldDB" id="A0A3R7MKX6"/>
<dbReference type="PANTHER" id="PTHR45964:SF5">
    <property type="entry name" value="WSCD FAMILY MEMBER CG9164"/>
    <property type="match status" value="1"/>
</dbReference>
<dbReference type="STRING" id="6689.A0A3R7MKX6"/>
<evidence type="ECO:0000256" key="1">
    <source>
        <dbReference type="ARBA" id="ARBA00010236"/>
    </source>
</evidence>
<protein>
    <recommendedName>
        <fullName evidence="4">Sulfotransferase domain-containing protein</fullName>
    </recommendedName>
</protein>
<feature type="compositionally biased region" description="Basic and acidic residues" evidence="2">
    <location>
        <begin position="149"/>
        <end position="162"/>
    </location>
</feature>
<dbReference type="EMBL" id="QCYY01000253">
    <property type="protein sequence ID" value="ROT85546.1"/>
    <property type="molecule type" value="Genomic_DNA"/>
</dbReference>
<dbReference type="GO" id="GO:0008146">
    <property type="term" value="F:sulfotransferase activity"/>
    <property type="evidence" value="ECO:0007669"/>
    <property type="project" value="InterPro"/>
</dbReference>
<gene>
    <name evidence="5" type="ORF">C7M84_012069</name>
</gene>
<dbReference type="Gene3D" id="3.40.50.300">
    <property type="entry name" value="P-loop containing nucleotide triphosphate hydrolases"/>
    <property type="match status" value="1"/>
</dbReference>
<comment type="similarity">
    <text evidence="1">Belongs to the WSCD family.</text>
</comment>
<dbReference type="InterPro" id="IPR027417">
    <property type="entry name" value="P-loop_NTPase"/>
</dbReference>
<evidence type="ECO:0000256" key="3">
    <source>
        <dbReference type="SAM" id="SignalP"/>
    </source>
</evidence>
<keyword evidence="3" id="KW-0732">Signal</keyword>
<dbReference type="Proteomes" id="UP000283509">
    <property type="component" value="Unassembled WGS sequence"/>
</dbReference>
<feature type="signal peptide" evidence="3">
    <location>
        <begin position="1"/>
        <end position="25"/>
    </location>
</feature>
<evidence type="ECO:0000256" key="2">
    <source>
        <dbReference type="SAM" id="MobiDB-lite"/>
    </source>
</evidence>
<dbReference type="InterPro" id="IPR000863">
    <property type="entry name" value="Sulfotransferase_dom"/>
</dbReference>
<evidence type="ECO:0000313" key="5">
    <source>
        <dbReference type="EMBL" id="ROT85546.1"/>
    </source>
</evidence>
<reference evidence="5 6" key="1">
    <citation type="submission" date="2018-04" db="EMBL/GenBank/DDBJ databases">
        <authorList>
            <person name="Zhang X."/>
            <person name="Yuan J."/>
            <person name="Li F."/>
            <person name="Xiang J."/>
        </authorList>
    </citation>
    <scope>NUCLEOTIDE SEQUENCE [LARGE SCALE GENOMIC DNA]</scope>
    <source>
        <tissue evidence="5">Muscle</tissue>
    </source>
</reference>
<feature type="domain" description="Sulfotransferase" evidence="4">
    <location>
        <begin position="223"/>
        <end position="288"/>
    </location>
</feature>
<feature type="region of interest" description="Disordered" evidence="2">
    <location>
        <begin position="132"/>
        <end position="162"/>
    </location>
</feature>
<dbReference type="InterPro" id="IPR051589">
    <property type="entry name" value="Sialate-O-sulfotransferase"/>
</dbReference>
<dbReference type="SUPFAM" id="SSF52540">
    <property type="entry name" value="P-loop containing nucleoside triphosphate hydrolases"/>
    <property type="match status" value="1"/>
</dbReference>
<dbReference type="Pfam" id="PF00685">
    <property type="entry name" value="Sulfotransfer_1"/>
    <property type="match status" value="1"/>
</dbReference>
<accession>A0A3R7MKX6</accession>
<feature type="chain" id="PRO_5018523730" description="Sulfotransferase domain-containing protein" evidence="3">
    <location>
        <begin position="26"/>
        <end position="335"/>
    </location>
</feature>
<feature type="region of interest" description="Disordered" evidence="2">
    <location>
        <begin position="185"/>
        <end position="211"/>
    </location>
</feature>
<evidence type="ECO:0000259" key="4">
    <source>
        <dbReference type="Pfam" id="PF00685"/>
    </source>
</evidence>
<sequence>MRSRKFRLLLLVLLAGLAAVIRVLRHSSLQQGKDEACDEKGAVVAKEGLQAFDEREVERESEGGVWRPWGDSGDGVCALHETRFGRALPRVLLLSFPCSGNTWLRYLLEGAAGLFTASEFADEELLRAGFLGEGEDPGSGRTLVQKSHGAVDKSRPDLAGRHEAVGPSTPAVLLLRDPRSFPFPKPEQSFRSGSFYPGRGTADTPPSWRPQDFQTNAFRGHVERMTSQWEELATDRLLWNSAPLFVLHYERLLMDPLGHLRKILRFLGMPVDEERLRCLATHLEGSFKRSGNEDFDPYTEEEKRRLSLAVERVQRLLRLMGYPDQPLYEWQDALP</sequence>
<evidence type="ECO:0000313" key="6">
    <source>
        <dbReference type="Proteomes" id="UP000283509"/>
    </source>
</evidence>
<reference evidence="5 6" key="2">
    <citation type="submission" date="2019-01" db="EMBL/GenBank/DDBJ databases">
        <title>The decoding of complex shrimp genome reveals the adaptation for benthos swimmer, frequently molting mechanism and breeding impact on genome.</title>
        <authorList>
            <person name="Sun Y."/>
            <person name="Gao Y."/>
            <person name="Yu Y."/>
        </authorList>
    </citation>
    <scope>NUCLEOTIDE SEQUENCE [LARGE SCALE GENOMIC DNA]</scope>
    <source>
        <tissue evidence="5">Muscle</tissue>
    </source>
</reference>
<name>A0A3R7MKX6_PENVA</name>
<dbReference type="PANTHER" id="PTHR45964">
    <property type="entry name" value="WSCD FAMILY MEMBER CG9164"/>
    <property type="match status" value="1"/>
</dbReference>
<keyword evidence="6" id="KW-1185">Reference proteome</keyword>
<comment type="caution">
    <text evidence="5">The sequence shown here is derived from an EMBL/GenBank/DDBJ whole genome shotgun (WGS) entry which is preliminary data.</text>
</comment>
<organism evidence="5 6">
    <name type="scientific">Penaeus vannamei</name>
    <name type="common">Whiteleg shrimp</name>
    <name type="synonym">Litopenaeus vannamei</name>
    <dbReference type="NCBI Taxonomy" id="6689"/>
    <lineage>
        <taxon>Eukaryota</taxon>
        <taxon>Metazoa</taxon>
        <taxon>Ecdysozoa</taxon>
        <taxon>Arthropoda</taxon>
        <taxon>Crustacea</taxon>
        <taxon>Multicrustacea</taxon>
        <taxon>Malacostraca</taxon>
        <taxon>Eumalacostraca</taxon>
        <taxon>Eucarida</taxon>
        <taxon>Decapoda</taxon>
        <taxon>Dendrobranchiata</taxon>
        <taxon>Penaeoidea</taxon>
        <taxon>Penaeidae</taxon>
        <taxon>Penaeus</taxon>
    </lineage>
</organism>